<dbReference type="PRINTS" id="PR00868">
    <property type="entry name" value="DNAPOLI"/>
</dbReference>
<evidence type="ECO:0000259" key="3">
    <source>
        <dbReference type="SMART" id="SM00482"/>
    </source>
</evidence>
<protein>
    <submittedName>
        <fullName evidence="4">DNA polymerase I</fullName>
    </submittedName>
</protein>
<dbReference type="GO" id="GO:0039693">
    <property type="term" value="P:viral DNA genome replication"/>
    <property type="evidence" value="ECO:0007669"/>
    <property type="project" value="UniProtKB-KW"/>
</dbReference>
<dbReference type="GO" id="GO:0003677">
    <property type="term" value="F:DNA binding"/>
    <property type="evidence" value="ECO:0007669"/>
    <property type="project" value="InterPro"/>
</dbReference>
<dbReference type="GO" id="GO:0006261">
    <property type="term" value="P:DNA-templated DNA replication"/>
    <property type="evidence" value="ECO:0007669"/>
    <property type="project" value="InterPro"/>
</dbReference>
<keyword evidence="2" id="KW-1194">Viral DNA replication</keyword>
<dbReference type="GO" id="GO:0003887">
    <property type="term" value="F:DNA-directed DNA polymerase activity"/>
    <property type="evidence" value="ECO:0007669"/>
    <property type="project" value="InterPro"/>
</dbReference>
<dbReference type="InterPro" id="IPR001098">
    <property type="entry name" value="DNA-dir_DNA_pol_A_palm_dom"/>
</dbReference>
<dbReference type="Pfam" id="PF00476">
    <property type="entry name" value="DNA_pol_A"/>
    <property type="match status" value="1"/>
</dbReference>
<evidence type="ECO:0000256" key="1">
    <source>
        <dbReference type="ARBA" id="ARBA00022705"/>
    </source>
</evidence>
<dbReference type="SMART" id="SM00482">
    <property type="entry name" value="POLAc"/>
    <property type="match status" value="1"/>
</dbReference>
<accession>A0AA96KRB6</accession>
<dbReference type="Gene3D" id="3.30.70.370">
    <property type="match status" value="1"/>
</dbReference>
<dbReference type="InterPro" id="IPR002298">
    <property type="entry name" value="DNA_polymerase_A"/>
</dbReference>
<evidence type="ECO:0000256" key="2">
    <source>
        <dbReference type="ARBA" id="ARBA00023109"/>
    </source>
</evidence>
<name>A0AA96KRB6_9CAUD</name>
<organism evidence="4">
    <name type="scientific">Bacillus phage SDFMU_Pbc</name>
    <dbReference type="NCBI Taxonomy" id="3076135"/>
    <lineage>
        <taxon>Viruses</taxon>
        <taxon>Duplodnaviria</taxon>
        <taxon>Heunggongvirae</taxon>
        <taxon>Uroviricota</taxon>
        <taxon>Caudoviricetes</taxon>
        <taxon>Herelleviridae</taxon>
        <taxon>Bastillevirinae</taxon>
        <taxon>Agatevirus</taxon>
        <taxon>Agatevirus agate</taxon>
    </lineage>
</organism>
<feature type="domain" description="DNA-directed DNA polymerase family A palm" evidence="3">
    <location>
        <begin position="1"/>
        <end position="114"/>
    </location>
</feature>
<dbReference type="InterPro" id="IPR043502">
    <property type="entry name" value="DNA/RNA_pol_sf"/>
</dbReference>
<dbReference type="EMBL" id="OQ884030">
    <property type="protein sequence ID" value="WNO29878.1"/>
    <property type="molecule type" value="Genomic_DNA"/>
</dbReference>
<dbReference type="Gene3D" id="1.10.150.20">
    <property type="entry name" value="5' to 3' exonuclease, C-terminal subdomain"/>
    <property type="match status" value="1"/>
</dbReference>
<dbReference type="PANTHER" id="PTHR10133">
    <property type="entry name" value="DNA POLYMERASE I"/>
    <property type="match status" value="1"/>
</dbReference>
<sequence length="219" mass="25531">MTLEQAEKLFDDYFRNKPRIKEFIEETHEIAMKQKYVECLHGFRRSLANVQSRDRSKRNEALRQSVNTLIQGSGAFLTNSSVVLIRKFIKRKKLRSKIVLTVHDSIVLDCPANEIAIMAKASKFIMENLPVDWLFIDWKGEKMRYPIAADVEIGLNYNDMVDYDAEELKTFNSVKGYCKYHLDKKKVKIYKENKAISQEKHDELVATLEAKKQSYQAVS</sequence>
<dbReference type="GO" id="GO:0006302">
    <property type="term" value="P:double-strand break repair"/>
    <property type="evidence" value="ECO:0007669"/>
    <property type="project" value="TreeGrafter"/>
</dbReference>
<keyword evidence="1" id="KW-0235">DNA replication</keyword>
<reference evidence="4" key="1">
    <citation type="submission" date="2023-04" db="EMBL/GenBank/DDBJ databases">
        <authorList>
            <person name="Zhang X."/>
        </authorList>
    </citation>
    <scope>NUCLEOTIDE SEQUENCE</scope>
</reference>
<evidence type="ECO:0000313" key="4">
    <source>
        <dbReference type="EMBL" id="WNO29878.1"/>
    </source>
</evidence>
<proteinExistence type="predicted"/>
<dbReference type="PANTHER" id="PTHR10133:SF27">
    <property type="entry name" value="DNA POLYMERASE NU"/>
    <property type="match status" value="1"/>
</dbReference>
<dbReference type="SUPFAM" id="SSF56672">
    <property type="entry name" value="DNA/RNA polymerases"/>
    <property type="match status" value="1"/>
</dbReference>